<protein>
    <recommendedName>
        <fullName evidence="5">Reverse transcriptase zinc-binding domain-containing protein</fullName>
    </recommendedName>
</protein>
<dbReference type="Proteomes" id="UP000886595">
    <property type="component" value="Unassembled WGS sequence"/>
</dbReference>
<proteinExistence type="predicted"/>
<feature type="domain" description="Reverse transcriptase zinc-binding" evidence="2">
    <location>
        <begin position="20"/>
        <end position="93"/>
    </location>
</feature>
<accession>A0A8X8BBU9</accession>
<dbReference type="EMBL" id="JAAMPC010000002">
    <property type="protein sequence ID" value="KAG2328332.1"/>
    <property type="molecule type" value="Genomic_DNA"/>
</dbReference>
<evidence type="ECO:0000259" key="2">
    <source>
        <dbReference type="Pfam" id="PF13966"/>
    </source>
</evidence>
<feature type="domain" description="RNase H type-1" evidence="1">
    <location>
        <begin position="200"/>
        <end position="301"/>
    </location>
</feature>
<evidence type="ECO:0008006" key="5">
    <source>
        <dbReference type="Google" id="ProtNLM"/>
    </source>
</evidence>
<dbReference type="InterPro" id="IPR002156">
    <property type="entry name" value="RNaseH_domain"/>
</dbReference>
<dbReference type="Pfam" id="PF13966">
    <property type="entry name" value="zf-RVT"/>
    <property type="match status" value="1"/>
</dbReference>
<comment type="caution">
    <text evidence="3">The sequence shown here is derived from an EMBL/GenBank/DDBJ whole genome shotgun (WGS) entry which is preliminary data.</text>
</comment>
<evidence type="ECO:0000313" key="4">
    <source>
        <dbReference type="Proteomes" id="UP000886595"/>
    </source>
</evidence>
<evidence type="ECO:0000313" key="3">
    <source>
        <dbReference type="EMBL" id="KAG2328332.1"/>
    </source>
</evidence>
<dbReference type="AlphaFoldDB" id="A0A8X8BBU9"/>
<dbReference type="OrthoDB" id="1751518at2759"/>
<dbReference type="GO" id="GO:0004523">
    <property type="term" value="F:RNA-DNA hybrid ribonuclease activity"/>
    <property type="evidence" value="ECO:0007669"/>
    <property type="project" value="InterPro"/>
</dbReference>
<reference evidence="3 4" key="1">
    <citation type="submission" date="2020-02" db="EMBL/GenBank/DDBJ databases">
        <authorList>
            <person name="Ma Q."/>
            <person name="Huang Y."/>
            <person name="Song X."/>
            <person name="Pei D."/>
        </authorList>
    </citation>
    <scope>NUCLEOTIDE SEQUENCE [LARGE SCALE GENOMIC DNA]</scope>
    <source>
        <strain evidence="3">Sxm20200214</strain>
        <tissue evidence="3">Leaf</tissue>
    </source>
</reference>
<name>A0A8X8BBU9_BRACI</name>
<dbReference type="PANTHER" id="PTHR47074:SF53">
    <property type="entry name" value="REVERSE TRANSCRIPTASE-LIKE PROTEIN"/>
    <property type="match status" value="1"/>
</dbReference>
<gene>
    <name evidence="3" type="ORF">Bca52824_011060</name>
</gene>
<dbReference type="Pfam" id="PF13456">
    <property type="entry name" value="RVT_3"/>
    <property type="match status" value="1"/>
</dbReference>
<dbReference type="InterPro" id="IPR026960">
    <property type="entry name" value="RVT-Znf"/>
</dbReference>
<sequence length="337" mass="38792">MGSGNWILFRTYTVKSGCYVVQEQDVLELKKKIWKIPTILKISMFVWRAASGALAVAERFTAHGMPVDTTCELCNQGVETIRHVLFQCVKAQELCDELRVAPDQLLQDVSLIELLKESLRLITQETLEKERRQAVPWILWMIWKNRNSLLYAEIQESKSILVQKAMEEATLWHELNKSPSGELIATPMQGVVKCNFYARAWITRDYRGMVGMHARDALIPTSDRLSAEMQCLLWVLRSLRDLRIERVCIGTEYNMLTEAIQNSSRWPRYRSLLQSISAVCLEFTSIEFEIESRTSNMVAREILTSVLRDGRFRSYLAMGGLSWLHDLIHTEASIVNS</sequence>
<organism evidence="3 4">
    <name type="scientific">Brassica carinata</name>
    <name type="common">Ethiopian mustard</name>
    <name type="synonym">Abyssinian cabbage</name>
    <dbReference type="NCBI Taxonomy" id="52824"/>
    <lineage>
        <taxon>Eukaryota</taxon>
        <taxon>Viridiplantae</taxon>
        <taxon>Streptophyta</taxon>
        <taxon>Embryophyta</taxon>
        <taxon>Tracheophyta</taxon>
        <taxon>Spermatophyta</taxon>
        <taxon>Magnoliopsida</taxon>
        <taxon>eudicotyledons</taxon>
        <taxon>Gunneridae</taxon>
        <taxon>Pentapetalae</taxon>
        <taxon>rosids</taxon>
        <taxon>malvids</taxon>
        <taxon>Brassicales</taxon>
        <taxon>Brassicaceae</taxon>
        <taxon>Brassiceae</taxon>
        <taxon>Brassica</taxon>
    </lineage>
</organism>
<evidence type="ECO:0000259" key="1">
    <source>
        <dbReference type="Pfam" id="PF13456"/>
    </source>
</evidence>
<dbReference type="InterPro" id="IPR052929">
    <property type="entry name" value="RNase_H-like_EbsB-rel"/>
</dbReference>
<dbReference type="PANTHER" id="PTHR47074">
    <property type="entry name" value="BNAC02G40300D PROTEIN"/>
    <property type="match status" value="1"/>
</dbReference>
<keyword evidence="4" id="KW-1185">Reference proteome</keyword>
<dbReference type="GO" id="GO:0003676">
    <property type="term" value="F:nucleic acid binding"/>
    <property type="evidence" value="ECO:0007669"/>
    <property type="project" value="InterPro"/>
</dbReference>